<feature type="region of interest" description="Disordered" evidence="1">
    <location>
        <begin position="1"/>
        <end position="88"/>
    </location>
</feature>
<dbReference type="Pfam" id="PF23190">
    <property type="entry name" value="LHD_TRPY1"/>
    <property type="match status" value="1"/>
</dbReference>
<feature type="transmembrane region" description="Helical" evidence="2">
    <location>
        <begin position="382"/>
        <end position="400"/>
    </location>
</feature>
<evidence type="ECO:0000259" key="3">
    <source>
        <dbReference type="Pfam" id="PF23190"/>
    </source>
</evidence>
<feature type="transmembrane region" description="Helical" evidence="2">
    <location>
        <begin position="519"/>
        <end position="540"/>
    </location>
</feature>
<dbReference type="InterPro" id="IPR056336">
    <property type="entry name" value="YVC1_C"/>
</dbReference>
<feature type="domain" description="Calcium channel YVC1-like C-terminal transmembrane" evidence="4">
    <location>
        <begin position="329"/>
        <end position="626"/>
    </location>
</feature>
<dbReference type="InterPro" id="IPR052971">
    <property type="entry name" value="TRP_calcium_channel"/>
</dbReference>
<reference evidence="5" key="1">
    <citation type="journal article" date="2020" name="Stud. Mycol.">
        <title>101 Dothideomycetes genomes: a test case for predicting lifestyles and emergence of pathogens.</title>
        <authorList>
            <person name="Haridas S."/>
            <person name="Albert R."/>
            <person name="Binder M."/>
            <person name="Bloem J."/>
            <person name="Labutti K."/>
            <person name="Salamov A."/>
            <person name="Andreopoulos B."/>
            <person name="Baker S."/>
            <person name="Barry K."/>
            <person name="Bills G."/>
            <person name="Bluhm B."/>
            <person name="Cannon C."/>
            <person name="Castanera R."/>
            <person name="Culley D."/>
            <person name="Daum C."/>
            <person name="Ezra D."/>
            <person name="Gonzalez J."/>
            <person name="Henrissat B."/>
            <person name="Kuo A."/>
            <person name="Liang C."/>
            <person name="Lipzen A."/>
            <person name="Lutzoni F."/>
            <person name="Magnuson J."/>
            <person name="Mondo S."/>
            <person name="Nolan M."/>
            <person name="Ohm R."/>
            <person name="Pangilinan J."/>
            <person name="Park H.-J."/>
            <person name="Ramirez L."/>
            <person name="Alfaro M."/>
            <person name="Sun H."/>
            <person name="Tritt A."/>
            <person name="Yoshinaga Y."/>
            <person name="Zwiers L.-H."/>
            <person name="Turgeon B."/>
            <person name="Goodwin S."/>
            <person name="Spatafora J."/>
            <person name="Crous P."/>
            <person name="Grigoriev I."/>
        </authorList>
    </citation>
    <scope>NUCLEOTIDE SEQUENCE</scope>
    <source>
        <strain evidence="5">CBS 119925</strain>
    </source>
</reference>
<feature type="compositionally biased region" description="Polar residues" evidence="1">
    <location>
        <begin position="1"/>
        <end position="24"/>
    </location>
</feature>
<keyword evidence="2" id="KW-0472">Membrane</keyword>
<evidence type="ECO:0000256" key="1">
    <source>
        <dbReference type="SAM" id="MobiDB-lite"/>
    </source>
</evidence>
<dbReference type="Pfam" id="PF23317">
    <property type="entry name" value="YVC1_C"/>
    <property type="match status" value="1"/>
</dbReference>
<accession>A0A6A6VP67</accession>
<dbReference type="AlphaFoldDB" id="A0A6A6VP67"/>
<organism evidence="5 6">
    <name type="scientific">Sporormia fimetaria CBS 119925</name>
    <dbReference type="NCBI Taxonomy" id="1340428"/>
    <lineage>
        <taxon>Eukaryota</taxon>
        <taxon>Fungi</taxon>
        <taxon>Dikarya</taxon>
        <taxon>Ascomycota</taxon>
        <taxon>Pezizomycotina</taxon>
        <taxon>Dothideomycetes</taxon>
        <taxon>Pleosporomycetidae</taxon>
        <taxon>Pleosporales</taxon>
        <taxon>Sporormiaceae</taxon>
        <taxon>Sporormia</taxon>
    </lineage>
</organism>
<dbReference type="InterPro" id="IPR056337">
    <property type="entry name" value="LHD_YVC1"/>
</dbReference>
<dbReference type="EMBL" id="MU006561">
    <property type="protein sequence ID" value="KAF2751639.1"/>
    <property type="molecule type" value="Genomic_DNA"/>
</dbReference>
<protein>
    <recommendedName>
        <fullName evidence="7">Nonselective cation channel</fullName>
    </recommendedName>
</protein>
<name>A0A6A6VP67_9PLEO</name>
<feature type="transmembrane region" description="Helical" evidence="2">
    <location>
        <begin position="323"/>
        <end position="341"/>
    </location>
</feature>
<dbReference type="PANTHER" id="PTHR35859">
    <property type="entry name" value="NONSELECTIVE CATION CHANNEL PROTEIN"/>
    <property type="match status" value="1"/>
</dbReference>
<evidence type="ECO:0000313" key="5">
    <source>
        <dbReference type="EMBL" id="KAF2751639.1"/>
    </source>
</evidence>
<gene>
    <name evidence="5" type="ORF">M011DRAFT_463145</name>
</gene>
<dbReference type="PANTHER" id="PTHR35859:SF1">
    <property type="entry name" value="NONSELECTIVE CATION CHANNEL PROTEIN"/>
    <property type="match status" value="1"/>
</dbReference>
<evidence type="ECO:0008006" key="7">
    <source>
        <dbReference type="Google" id="ProtNLM"/>
    </source>
</evidence>
<evidence type="ECO:0000256" key="2">
    <source>
        <dbReference type="SAM" id="Phobius"/>
    </source>
</evidence>
<dbReference type="Proteomes" id="UP000799440">
    <property type="component" value="Unassembled WGS sequence"/>
</dbReference>
<proteinExistence type="predicted"/>
<keyword evidence="2" id="KW-1133">Transmembrane helix</keyword>
<dbReference type="OrthoDB" id="2373987at2759"/>
<feature type="transmembrane region" description="Helical" evidence="2">
    <location>
        <begin position="452"/>
        <end position="473"/>
    </location>
</feature>
<evidence type="ECO:0000259" key="4">
    <source>
        <dbReference type="Pfam" id="PF23317"/>
    </source>
</evidence>
<sequence length="727" mass="82559">MTSPPTSNPDSKSASATGSNNDVTGGSKGPKHIRLPQLLKRPHLESGTSHRSLSEAIRGVRSREEPETLLEEDDVADPDGTLRLDGSSMGPTEIFFPDPYKHLKVYHTIHRIRRLVRASVEDPYTFDQLKEPRLNVLVVKPLVDRLYDEDDVSVVYCLLVNRMQFLREQHFQHHHQTVNLTRANLCELVAQKMLRRYDEDNSGRPGLLLLANILVAPFQPFQNAPAQLFPQRRVSRYQMQGDYEGKMTALEVAIVSEAKHFLSGSACQKIIDAVYRGRIIYTPTTFMDIIPDHYKHKAISLYDPRKAPLLNQYRLIVPRTRNLIEVLQFILLLALYCLCMMNRDDYSFTTAEAFFLVYGLGWVLDECASVLEHGWVVHTQNLWAFLDITFVVIYFAYLSVRIRGWMLGNADIGQQALDILAIAAPILFPRLAFNLMPENMLFISLRAMMKEFTALSLIAVWCFGGFLVSLKWLSLDAEPGNPNPPGSATISKWMLWIWFGLDGTGIEQAPQFHKILGPALMVIYAFLGNTLFLTVLVSILSNTFSKIAADATAEIQFRRAVLTFEGVKSDSLFAYRPPLNVLALLILPPLKLMLQPRWFHKLNVTLVRLHNAPFLLLIALYERRYLWKPRRSQQYLGPSKRSTSGFWSWSSFSVHADLQAVFDEEPPQEVVDWIEEEDELDDAVLDNSFAGARARSLSPGSVPLRHRRLSTVLQEEFEGNGNRAGSS</sequence>
<feature type="domain" description="YVC1 N-terminal linker helical" evidence="3">
    <location>
        <begin position="106"/>
        <end position="296"/>
    </location>
</feature>
<evidence type="ECO:0000313" key="6">
    <source>
        <dbReference type="Proteomes" id="UP000799440"/>
    </source>
</evidence>
<keyword evidence="6" id="KW-1185">Reference proteome</keyword>
<keyword evidence="2" id="KW-0812">Transmembrane</keyword>
<feature type="compositionally biased region" description="Acidic residues" evidence="1">
    <location>
        <begin position="67"/>
        <end position="77"/>
    </location>
</feature>